<dbReference type="EMBL" id="LBPN01000001">
    <property type="protein sequence ID" value="KKP59959.1"/>
    <property type="molecule type" value="Genomic_DNA"/>
</dbReference>
<protein>
    <recommendedName>
        <fullName evidence="4">Glycosyltransferase RgtA/B/C/D-like domain-containing protein</fullName>
    </recommendedName>
</protein>
<evidence type="ECO:0008006" key="4">
    <source>
        <dbReference type="Google" id="ProtNLM"/>
    </source>
</evidence>
<feature type="transmembrane region" description="Helical" evidence="1">
    <location>
        <begin position="154"/>
        <end position="174"/>
    </location>
</feature>
<evidence type="ECO:0000313" key="3">
    <source>
        <dbReference type="Proteomes" id="UP000034176"/>
    </source>
</evidence>
<feature type="transmembrane region" description="Helical" evidence="1">
    <location>
        <begin position="432"/>
        <end position="451"/>
    </location>
</feature>
<feature type="transmembrane region" description="Helical" evidence="1">
    <location>
        <begin position="236"/>
        <end position="258"/>
    </location>
</feature>
<reference evidence="2 3" key="1">
    <citation type="journal article" date="2015" name="Nature">
        <title>rRNA introns, odd ribosomes, and small enigmatic genomes across a large radiation of phyla.</title>
        <authorList>
            <person name="Brown C.T."/>
            <person name="Hug L.A."/>
            <person name="Thomas B.C."/>
            <person name="Sharon I."/>
            <person name="Castelle C.J."/>
            <person name="Singh A."/>
            <person name="Wilkins M.J."/>
            <person name="Williams K.H."/>
            <person name="Banfield J.F."/>
        </authorList>
    </citation>
    <scope>NUCLEOTIDE SEQUENCE [LARGE SCALE GENOMIC DNA]</scope>
</reference>
<feature type="transmembrane region" description="Helical" evidence="1">
    <location>
        <begin position="373"/>
        <end position="394"/>
    </location>
</feature>
<comment type="caution">
    <text evidence="2">The sequence shown here is derived from an EMBL/GenBank/DDBJ whole genome shotgun (WGS) entry which is preliminary data.</text>
</comment>
<feature type="transmembrane region" description="Helical" evidence="1">
    <location>
        <begin position="265"/>
        <end position="285"/>
    </location>
</feature>
<feature type="transmembrane region" description="Helical" evidence="1">
    <location>
        <begin position="118"/>
        <end position="142"/>
    </location>
</feature>
<evidence type="ECO:0000256" key="1">
    <source>
        <dbReference type="SAM" id="Phobius"/>
    </source>
</evidence>
<proteinExistence type="predicted"/>
<keyword evidence="1" id="KW-0812">Transmembrane</keyword>
<feature type="transmembrane region" description="Helical" evidence="1">
    <location>
        <begin position="519"/>
        <end position="539"/>
    </location>
</feature>
<keyword evidence="1" id="KW-1133">Transmembrane helix</keyword>
<evidence type="ECO:0000313" key="2">
    <source>
        <dbReference type="EMBL" id="KKP59959.1"/>
    </source>
</evidence>
<feature type="transmembrane region" description="Helical" evidence="1">
    <location>
        <begin position="84"/>
        <end position="106"/>
    </location>
</feature>
<feature type="transmembrane region" description="Helical" evidence="1">
    <location>
        <begin position="463"/>
        <end position="482"/>
    </location>
</feature>
<feature type="transmembrane region" description="Helical" evidence="1">
    <location>
        <begin position="342"/>
        <end position="361"/>
    </location>
</feature>
<feature type="transmembrane region" description="Helical" evidence="1">
    <location>
        <begin position="12"/>
        <end position="35"/>
    </location>
</feature>
<feature type="transmembrane region" description="Helical" evidence="1">
    <location>
        <begin position="297"/>
        <end position="315"/>
    </location>
</feature>
<keyword evidence="1" id="KW-0472">Membrane</keyword>
<dbReference type="AlphaFoldDB" id="A0A0G0ASQ8"/>
<organism evidence="2 3">
    <name type="scientific">Candidatus Gottesmanbacteria bacterium GW2011_GWA1_34_13</name>
    <dbReference type="NCBI Taxonomy" id="1618434"/>
    <lineage>
        <taxon>Bacteria</taxon>
        <taxon>Candidatus Gottesmaniibacteriota</taxon>
    </lineage>
</organism>
<dbReference type="Proteomes" id="UP000034176">
    <property type="component" value="Unassembled WGS sequence"/>
</dbReference>
<dbReference type="STRING" id="1618434.UR52_C0001G0039"/>
<feature type="transmembrane region" description="Helical" evidence="1">
    <location>
        <begin position="59"/>
        <end position="77"/>
    </location>
</feature>
<sequence>MKKIINKNFKTLLPVINAILIGLQWMIAAFLIVGLHPRPRQLDLLTDLGKYWYRPEYDLLIYICGCFVVLLLIFIFTRIEQKLHFTYSLLSCVIQLILVVFFKNFILDFWKQPVNYNLKVLLTMIWAFILVFPSMLAVYFSVKNTRWKFPFSSRLNMNLIDLIFPLLIILLIYIPDMKNLSGKIYLNDQFLHWNSFAIRPALGFRHGLTLGKEMFVQYGLGWPVVMSLLNPPDLTYSSMIHVGIIYAGIYYIGLYILLRLLTRDIFWSITGTCLTLLFQFFTRNFPLPFFWETPSSTILRMPFDVWFFSAVVLAINSGFTFWKIVAAIFTGLAILFEFDTGIYLAFTFGFYLVVPIINAVINKKYQTVKKEIYISLLCIFTVCIILFGSMAFVVKVSVLDIKYWSVLIEGIKEYGGGITSLPLATLRSNSSLIVFELIIGMYLFVVGNWLIKFLNKKSHSEDMFVAGLGFYGLVMLLIFIGRSHILNLMYPTVPFWILFTWVVVKIYKLMSVHYKQIQSYIPAISVITVGILLLTNPAYQNYSNILNSYFKGSDKNEICLFQDHNDVCGLPETERKTAIDFTDITTKMKTWQSQGKTVAVFDDYDTRYYLAINSYPKFRYTPYDIFTKKQLEYISQQIINKQPDYILIRKDAPKNDIMTETQGLINSYYQQEKDLSIFNVWQKNN</sequence>
<feature type="transmembrane region" description="Helical" evidence="1">
    <location>
        <begin position="320"/>
        <end position="336"/>
    </location>
</feature>
<feature type="transmembrane region" description="Helical" evidence="1">
    <location>
        <begin position="488"/>
        <end position="507"/>
    </location>
</feature>
<name>A0A0G0ASQ8_9BACT</name>
<gene>
    <name evidence="2" type="ORF">UR52_C0001G0039</name>
</gene>
<accession>A0A0G0ASQ8</accession>